<gene>
    <name evidence="2" type="ORF">TNCV_2139591</name>
</gene>
<accession>A0A8X6V125</accession>
<dbReference type="Proteomes" id="UP000887159">
    <property type="component" value="Unassembled WGS sequence"/>
</dbReference>
<protein>
    <submittedName>
        <fullName evidence="2">Uncharacterized protein</fullName>
    </submittedName>
</protein>
<feature type="region of interest" description="Disordered" evidence="1">
    <location>
        <begin position="20"/>
        <end position="50"/>
    </location>
</feature>
<evidence type="ECO:0000313" key="2">
    <source>
        <dbReference type="EMBL" id="GFY00562.1"/>
    </source>
</evidence>
<reference evidence="2" key="1">
    <citation type="submission" date="2020-08" db="EMBL/GenBank/DDBJ databases">
        <title>Multicomponent nature underlies the extraordinary mechanical properties of spider dragline silk.</title>
        <authorList>
            <person name="Kono N."/>
            <person name="Nakamura H."/>
            <person name="Mori M."/>
            <person name="Yoshida Y."/>
            <person name="Ohtoshi R."/>
            <person name="Malay A.D."/>
            <person name="Moran D.A.P."/>
            <person name="Tomita M."/>
            <person name="Numata K."/>
            <person name="Arakawa K."/>
        </authorList>
    </citation>
    <scope>NUCLEOTIDE SEQUENCE</scope>
</reference>
<comment type="caution">
    <text evidence="2">The sequence shown here is derived from an EMBL/GenBank/DDBJ whole genome shotgun (WGS) entry which is preliminary data.</text>
</comment>
<keyword evidence="3" id="KW-1185">Reference proteome</keyword>
<organism evidence="2 3">
    <name type="scientific">Trichonephila clavipes</name>
    <name type="common">Golden silk orbweaver</name>
    <name type="synonym">Nephila clavipes</name>
    <dbReference type="NCBI Taxonomy" id="2585209"/>
    <lineage>
        <taxon>Eukaryota</taxon>
        <taxon>Metazoa</taxon>
        <taxon>Ecdysozoa</taxon>
        <taxon>Arthropoda</taxon>
        <taxon>Chelicerata</taxon>
        <taxon>Arachnida</taxon>
        <taxon>Araneae</taxon>
        <taxon>Araneomorphae</taxon>
        <taxon>Entelegynae</taxon>
        <taxon>Araneoidea</taxon>
        <taxon>Nephilidae</taxon>
        <taxon>Trichonephila</taxon>
    </lineage>
</organism>
<name>A0A8X6V125_TRICX</name>
<sequence>MVQNTGIRYPSIANPTDHVKYLERPGFGESEPRARAGRIMSSSRSDTEDPLCRGDDACYICGGSKSYHWGTVEVRREDASSDVTLVTLE</sequence>
<evidence type="ECO:0000313" key="3">
    <source>
        <dbReference type="Proteomes" id="UP000887159"/>
    </source>
</evidence>
<dbReference type="AlphaFoldDB" id="A0A8X6V125"/>
<dbReference type="EMBL" id="BMAU01021221">
    <property type="protein sequence ID" value="GFY00562.1"/>
    <property type="molecule type" value="Genomic_DNA"/>
</dbReference>
<proteinExistence type="predicted"/>
<evidence type="ECO:0000256" key="1">
    <source>
        <dbReference type="SAM" id="MobiDB-lite"/>
    </source>
</evidence>